<evidence type="ECO:0000256" key="7">
    <source>
        <dbReference type="ARBA" id="ARBA00023214"/>
    </source>
</evidence>
<accession>E0UHT5</accession>
<dbReference type="EMBL" id="CP002198">
    <property type="protein sequence ID" value="ADN13342.1"/>
    <property type="molecule type" value="Genomic_DNA"/>
</dbReference>
<evidence type="ECO:0000256" key="4">
    <source>
        <dbReference type="ARBA" id="ARBA00022989"/>
    </source>
</evidence>
<feature type="transmembrane region" description="Helical" evidence="8">
    <location>
        <begin position="352"/>
        <end position="371"/>
    </location>
</feature>
<evidence type="ECO:0000256" key="6">
    <source>
        <dbReference type="ARBA" id="ARBA00023136"/>
    </source>
</evidence>
<dbReference type="STRING" id="497965.Cyan7822_1341"/>
<evidence type="ECO:0000313" key="9">
    <source>
        <dbReference type="EMBL" id="ADN13342.1"/>
    </source>
</evidence>
<keyword evidence="5" id="KW-0406">Ion transport</keyword>
<dbReference type="OrthoDB" id="9812438at2"/>
<dbReference type="HOGENOM" id="CLU_015263_7_0_3"/>
<proteinExistence type="predicted"/>
<dbReference type="CDD" id="cd01031">
    <property type="entry name" value="EriC"/>
    <property type="match status" value="1"/>
</dbReference>
<name>E0UHT5_GLOV7</name>
<feature type="transmembrane region" description="Helical" evidence="8">
    <location>
        <begin position="251"/>
        <end position="273"/>
    </location>
</feature>
<feature type="transmembrane region" description="Helical" evidence="8">
    <location>
        <begin position="325"/>
        <end position="345"/>
    </location>
</feature>
<organism evidence="9 10">
    <name type="scientific">Gloeothece verrucosa (strain PCC 7822)</name>
    <name type="common">Cyanothece sp. (strain PCC 7822)</name>
    <dbReference type="NCBI Taxonomy" id="497965"/>
    <lineage>
        <taxon>Bacteria</taxon>
        <taxon>Bacillati</taxon>
        <taxon>Cyanobacteriota</taxon>
        <taxon>Cyanophyceae</taxon>
        <taxon>Oscillatoriophycideae</taxon>
        <taxon>Chroococcales</taxon>
        <taxon>Aphanothecaceae</taxon>
        <taxon>Gloeothece</taxon>
        <taxon>Gloeothece verrucosa</taxon>
    </lineage>
</organism>
<dbReference type="SUPFAM" id="SSF81340">
    <property type="entry name" value="Clc chloride channel"/>
    <property type="match status" value="1"/>
</dbReference>
<dbReference type="Proteomes" id="UP000008206">
    <property type="component" value="Chromosome"/>
</dbReference>
<dbReference type="KEGG" id="cyj:Cyan7822_1341"/>
<dbReference type="RefSeq" id="WP_013321449.1">
    <property type="nucleotide sequence ID" value="NC_014501.1"/>
</dbReference>
<evidence type="ECO:0000256" key="1">
    <source>
        <dbReference type="ARBA" id="ARBA00004141"/>
    </source>
</evidence>
<comment type="subcellular location">
    <subcellularLocation>
        <location evidence="1">Membrane</location>
        <topology evidence="1">Multi-pass membrane protein</topology>
    </subcellularLocation>
</comment>
<reference evidence="10" key="1">
    <citation type="journal article" date="2011" name="MBio">
        <title>Novel metabolic attributes of the genus Cyanothece, comprising a group of unicellular nitrogen-fixing Cyanobacteria.</title>
        <authorList>
            <person name="Bandyopadhyay A."/>
            <person name="Elvitigala T."/>
            <person name="Welsh E."/>
            <person name="Stockel J."/>
            <person name="Liberton M."/>
            <person name="Min H."/>
            <person name="Sherman L.A."/>
            <person name="Pakrasi H.B."/>
        </authorList>
    </citation>
    <scope>NUCLEOTIDE SEQUENCE [LARGE SCALE GENOMIC DNA]</scope>
    <source>
        <strain evidence="10">PCC 7822</strain>
    </source>
</reference>
<keyword evidence="7" id="KW-0868">Chloride</keyword>
<dbReference type="PANTHER" id="PTHR45711:SF6">
    <property type="entry name" value="CHLORIDE CHANNEL PROTEIN"/>
    <property type="match status" value="1"/>
</dbReference>
<feature type="transmembrane region" description="Helical" evidence="8">
    <location>
        <begin position="76"/>
        <end position="97"/>
    </location>
</feature>
<feature type="transmembrane region" description="Helical" evidence="8">
    <location>
        <begin position="285"/>
        <end position="305"/>
    </location>
</feature>
<feature type="transmembrane region" description="Helical" evidence="8">
    <location>
        <begin position="383"/>
        <end position="402"/>
    </location>
</feature>
<evidence type="ECO:0000256" key="5">
    <source>
        <dbReference type="ARBA" id="ARBA00023065"/>
    </source>
</evidence>
<dbReference type="NCBIfam" id="NF003640">
    <property type="entry name" value="PRK05277.1"/>
    <property type="match status" value="1"/>
</dbReference>
<evidence type="ECO:0000256" key="2">
    <source>
        <dbReference type="ARBA" id="ARBA00022448"/>
    </source>
</evidence>
<dbReference type="PRINTS" id="PR00762">
    <property type="entry name" value="CLCHANNEL"/>
</dbReference>
<dbReference type="GO" id="GO:0005886">
    <property type="term" value="C:plasma membrane"/>
    <property type="evidence" value="ECO:0007669"/>
    <property type="project" value="TreeGrafter"/>
</dbReference>
<dbReference type="InterPro" id="IPR001807">
    <property type="entry name" value="ClC"/>
</dbReference>
<feature type="transmembrane region" description="Helical" evidence="8">
    <location>
        <begin position="414"/>
        <end position="435"/>
    </location>
</feature>
<dbReference type="PANTHER" id="PTHR45711">
    <property type="entry name" value="CHLORIDE CHANNEL PROTEIN"/>
    <property type="match status" value="1"/>
</dbReference>
<dbReference type="eggNOG" id="COG0038">
    <property type="taxonomic scope" value="Bacteria"/>
</dbReference>
<protein>
    <submittedName>
        <fullName evidence="9">Cl-channel voltage-gated family protein</fullName>
    </submittedName>
</protein>
<keyword evidence="10" id="KW-1185">Reference proteome</keyword>
<feature type="transmembrane region" description="Helical" evidence="8">
    <location>
        <begin position="175"/>
        <end position="200"/>
    </location>
</feature>
<evidence type="ECO:0000256" key="3">
    <source>
        <dbReference type="ARBA" id="ARBA00022692"/>
    </source>
</evidence>
<dbReference type="Pfam" id="PF00654">
    <property type="entry name" value="Voltage_CLC"/>
    <property type="match status" value="1"/>
</dbReference>
<sequence length="457" mass="49057">MNPNPDPHSPETSNLSEPVLITQRFIEATQKLNLILLYALLVGIVTGFIGTYFRLAVEQILHSRSHLATVLENNPILNYGVSIILSGIMGYIAFWLMRQFAPDTGGSGIPQIEGFLDGVFPIRWQRVLPVKILGGLLTLGSGMILGREGPTIQIGGSAGKMVGSYFRVSVEEMRILVAAGAGAGLTTAFNAPLAGIVFVLEEMRPEFKHPISSTRSIALACVSATITTRLINGQQAVMSITHFDIPPLDSLWIFAILGLFIGVIGYLFNFFLVRTLNWFASLKGLAYQLTGLSVGAIIGLASVIYRPITGGGDDTIYWAFDVESPGYVLILVFLLRFVLTMVSYGSGAPGGIFAPMLALATIFSLGAAREFHGWFPQLLPEPAVLAIAGMGALVAATVRAPLTAIILTIEMTDNYLLILPLLITCLVAAMTAHGLGGEPIYSVLLKRMLAHTHAKSD</sequence>
<gene>
    <name evidence="9" type="ordered locus">Cyan7822_1341</name>
</gene>
<keyword evidence="2" id="KW-0813">Transport</keyword>
<keyword evidence="3 8" id="KW-0812">Transmembrane</keyword>
<dbReference type="GO" id="GO:0005247">
    <property type="term" value="F:voltage-gated chloride channel activity"/>
    <property type="evidence" value="ECO:0007669"/>
    <property type="project" value="TreeGrafter"/>
</dbReference>
<dbReference type="InterPro" id="IPR014743">
    <property type="entry name" value="Cl-channel_core"/>
</dbReference>
<dbReference type="Gene3D" id="1.10.3080.10">
    <property type="entry name" value="Clc chloride channel"/>
    <property type="match status" value="1"/>
</dbReference>
<evidence type="ECO:0000313" key="10">
    <source>
        <dbReference type="Proteomes" id="UP000008206"/>
    </source>
</evidence>
<evidence type="ECO:0000256" key="8">
    <source>
        <dbReference type="SAM" id="Phobius"/>
    </source>
</evidence>
<dbReference type="AlphaFoldDB" id="E0UHT5"/>
<keyword evidence="6 8" id="KW-0472">Membrane</keyword>
<keyword evidence="4 8" id="KW-1133">Transmembrane helix</keyword>
<feature type="transmembrane region" description="Helical" evidence="8">
    <location>
        <begin position="35"/>
        <end position="55"/>
    </location>
</feature>